<dbReference type="FunFam" id="1.20.80.10:FF:000010">
    <property type="entry name" value="Acyl-CoA-binding domain-containing protein 5"/>
    <property type="match status" value="1"/>
</dbReference>
<evidence type="ECO:0000256" key="2">
    <source>
        <dbReference type="SAM" id="MobiDB-lite"/>
    </source>
</evidence>
<dbReference type="InterPro" id="IPR035984">
    <property type="entry name" value="Acyl-CoA-binding_sf"/>
</dbReference>
<proteinExistence type="predicted"/>
<evidence type="ECO:0000313" key="5">
    <source>
        <dbReference type="Proteomes" id="UP001367676"/>
    </source>
</evidence>
<dbReference type="EMBL" id="JBBCAQ010000022">
    <property type="protein sequence ID" value="KAK7590119.1"/>
    <property type="molecule type" value="Genomic_DNA"/>
</dbReference>
<dbReference type="SUPFAM" id="SSF47027">
    <property type="entry name" value="Acyl-CoA binding protein"/>
    <property type="match status" value="1"/>
</dbReference>
<dbReference type="PANTHER" id="PTHR23310:SF77">
    <property type="entry name" value="LD25952P"/>
    <property type="match status" value="1"/>
</dbReference>
<evidence type="ECO:0000259" key="3">
    <source>
        <dbReference type="PROSITE" id="PS51228"/>
    </source>
</evidence>
<evidence type="ECO:0000313" key="4">
    <source>
        <dbReference type="EMBL" id="KAK7590119.1"/>
    </source>
</evidence>
<dbReference type="InterPro" id="IPR014352">
    <property type="entry name" value="FERM/acyl-CoA-bd_prot_sf"/>
</dbReference>
<keyword evidence="5" id="KW-1185">Reference proteome</keyword>
<protein>
    <recommendedName>
        <fullName evidence="3">ACB domain-containing protein</fullName>
    </recommendedName>
</protein>
<dbReference type="Gene3D" id="1.20.80.10">
    <property type="match status" value="1"/>
</dbReference>
<feature type="domain" description="ACB" evidence="3">
    <location>
        <begin position="3"/>
        <end position="92"/>
    </location>
</feature>
<dbReference type="PANTHER" id="PTHR23310">
    <property type="entry name" value="ACYL-COA-BINDING PROTEIN, ACBP"/>
    <property type="match status" value="1"/>
</dbReference>
<dbReference type="PROSITE" id="PS51228">
    <property type="entry name" value="ACB_2"/>
    <property type="match status" value="1"/>
</dbReference>
<sequence>MTTEEKFKAAVNVIRNLPPKGSVKPSYSVMLKFYAYFKQATEGPNKSPKPPFWDPVRKAKWEAWSKLGNMDSENAMKLYVDEFKKIVDSFSSTSVETIDKSEIDSFYASVPVKDLELLVGPVITNSRPGSPIAELNKEIPDTSINSSVKLPDTSPHIDNVNYQKETNGRSDSICTNGSIRSDDDEDDEYFLDTIESSDNESVKHRLSIDEKVHRTNLPYAYMNGHARQVSDYTNNNRSRLNVDDRETSLHVSKAIINLQKDLEKVVRSVNAIEQRIGQPQGKLDDRLFIMLGHYSDVVYEL</sequence>
<organism evidence="4 5">
    <name type="scientific">Parthenolecanium corni</name>
    <dbReference type="NCBI Taxonomy" id="536013"/>
    <lineage>
        <taxon>Eukaryota</taxon>
        <taxon>Metazoa</taxon>
        <taxon>Ecdysozoa</taxon>
        <taxon>Arthropoda</taxon>
        <taxon>Hexapoda</taxon>
        <taxon>Insecta</taxon>
        <taxon>Pterygota</taxon>
        <taxon>Neoptera</taxon>
        <taxon>Paraneoptera</taxon>
        <taxon>Hemiptera</taxon>
        <taxon>Sternorrhyncha</taxon>
        <taxon>Coccoidea</taxon>
        <taxon>Coccidae</taxon>
        <taxon>Parthenolecanium</taxon>
    </lineage>
</organism>
<dbReference type="PRINTS" id="PR00689">
    <property type="entry name" value="ACOABINDINGP"/>
</dbReference>
<reference evidence="4 5" key="1">
    <citation type="submission" date="2024-03" db="EMBL/GenBank/DDBJ databases">
        <title>Adaptation during the transition from Ophiocordyceps entomopathogen to insect associate is accompanied by gene loss and intensified selection.</title>
        <authorList>
            <person name="Ward C.M."/>
            <person name="Onetto C.A."/>
            <person name="Borneman A.R."/>
        </authorList>
    </citation>
    <scope>NUCLEOTIDE SEQUENCE [LARGE SCALE GENOMIC DNA]</scope>
    <source>
        <strain evidence="4">AWRI1</strain>
        <tissue evidence="4">Single Adult Female</tissue>
    </source>
</reference>
<dbReference type="AlphaFoldDB" id="A0AAN9Y3G1"/>
<comment type="caution">
    <text evidence="4">The sequence shown here is derived from an EMBL/GenBank/DDBJ whole genome shotgun (WGS) entry which is preliminary data.</text>
</comment>
<dbReference type="GO" id="GO:0019915">
    <property type="term" value="P:lipid storage"/>
    <property type="evidence" value="ECO:0007669"/>
    <property type="project" value="UniProtKB-ARBA"/>
</dbReference>
<gene>
    <name evidence="4" type="ORF">V9T40_001732</name>
</gene>
<evidence type="ECO:0000256" key="1">
    <source>
        <dbReference type="ARBA" id="ARBA00023121"/>
    </source>
</evidence>
<dbReference type="GO" id="GO:0000062">
    <property type="term" value="F:fatty-acyl-CoA binding"/>
    <property type="evidence" value="ECO:0007669"/>
    <property type="project" value="InterPro"/>
</dbReference>
<accession>A0AAN9Y3G1</accession>
<dbReference type="Proteomes" id="UP001367676">
    <property type="component" value="Unassembled WGS sequence"/>
</dbReference>
<dbReference type="GO" id="GO:0005737">
    <property type="term" value="C:cytoplasm"/>
    <property type="evidence" value="ECO:0007669"/>
    <property type="project" value="TreeGrafter"/>
</dbReference>
<feature type="compositionally biased region" description="Polar residues" evidence="2">
    <location>
        <begin position="160"/>
        <end position="179"/>
    </location>
</feature>
<name>A0AAN9Y3G1_9HEMI</name>
<feature type="region of interest" description="Disordered" evidence="2">
    <location>
        <begin position="144"/>
        <end position="181"/>
    </location>
</feature>
<dbReference type="Pfam" id="PF00887">
    <property type="entry name" value="ACBP"/>
    <property type="match status" value="1"/>
</dbReference>
<keyword evidence="1" id="KW-0446">Lipid-binding</keyword>
<dbReference type="GO" id="GO:0006631">
    <property type="term" value="P:fatty acid metabolic process"/>
    <property type="evidence" value="ECO:0007669"/>
    <property type="project" value="TreeGrafter"/>
</dbReference>
<dbReference type="InterPro" id="IPR000582">
    <property type="entry name" value="Acyl-CoA-binding_protein"/>
</dbReference>